<dbReference type="FunFam" id="3.40.50.720:FF:000481">
    <property type="entry name" value="Alcohol dehydrogenase, variant"/>
    <property type="match status" value="1"/>
</dbReference>
<dbReference type="Gene3D" id="3.90.180.10">
    <property type="entry name" value="Medium-chain alcohol dehydrogenases, catalytic domain"/>
    <property type="match status" value="1"/>
</dbReference>
<dbReference type="SMART" id="SM00829">
    <property type="entry name" value="PKS_ER"/>
    <property type="match status" value="1"/>
</dbReference>
<evidence type="ECO:0000259" key="1">
    <source>
        <dbReference type="SMART" id="SM00829"/>
    </source>
</evidence>
<dbReference type="InParanoid" id="A0A1J7IMG1"/>
<dbReference type="InterPro" id="IPR036291">
    <property type="entry name" value="NAD(P)-bd_dom_sf"/>
</dbReference>
<dbReference type="OrthoDB" id="449487at2759"/>
<dbReference type="SUPFAM" id="SSF51735">
    <property type="entry name" value="NAD(P)-binding Rossmann-fold domains"/>
    <property type="match status" value="1"/>
</dbReference>
<dbReference type="PANTHER" id="PTHR45033:SF3">
    <property type="entry name" value="DEHYDROGENASE, PUTATIVE (AFU_ORTHOLOGUE AFUA_2G13270)-RELATED"/>
    <property type="match status" value="1"/>
</dbReference>
<evidence type="ECO:0000313" key="3">
    <source>
        <dbReference type="Proteomes" id="UP000182658"/>
    </source>
</evidence>
<name>A0A1J7IMG1_9PEZI</name>
<feature type="domain" description="Enoyl reductase (ER)" evidence="1">
    <location>
        <begin position="17"/>
        <end position="353"/>
    </location>
</feature>
<dbReference type="Proteomes" id="UP000182658">
    <property type="component" value="Unassembled WGS sequence"/>
</dbReference>
<dbReference type="PANTHER" id="PTHR45033">
    <property type="match status" value="1"/>
</dbReference>
<dbReference type="InterPro" id="IPR052711">
    <property type="entry name" value="Zinc_ADH-like"/>
</dbReference>
<keyword evidence="3" id="KW-1185">Reference proteome</keyword>
<dbReference type="InterPro" id="IPR020843">
    <property type="entry name" value="ER"/>
</dbReference>
<dbReference type="GO" id="GO:0016491">
    <property type="term" value="F:oxidoreductase activity"/>
    <property type="evidence" value="ECO:0007669"/>
    <property type="project" value="InterPro"/>
</dbReference>
<accession>A0A1J7IMG1</accession>
<protein>
    <submittedName>
        <fullName evidence="2">Oxidoreductase</fullName>
    </submittedName>
</protein>
<dbReference type="InterPro" id="IPR013149">
    <property type="entry name" value="ADH-like_C"/>
</dbReference>
<dbReference type="CDD" id="cd05188">
    <property type="entry name" value="MDR"/>
    <property type="match status" value="1"/>
</dbReference>
<dbReference type="AlphaFoldDB" id="A0A1J7IMG1"/>
<dbReference type="Pfam" id="PF00107">
    <property type="entry name" value="ADH_zinc_N"/>
    <property type="match status" value="1"/>
</dbReference>
<evidence type="ECO:0000313" key="2">
    <source>
        <dbReference type="EMBL" id="OIW28435.1"/>
    </source>
</evidence>
<dbReference type="InterPro" id="IPR013154">
    <property type="entry name" value="ADH-like_N"/>
</dbReference>
<sequence>MPRALTLKQIEGAKPGKVYYPLQLTDHPLPSPSPTQLLIRILAAALNHRDLFQRQHLYPGISFTHPILADGCGVVVEAGSATSLSVGSRVLLYPAHGWESDPAGPESEAFSVVGGATLVPWGAGAEVVCVEESEVVVCPEHLSAAEGAALPLVGLTGWRALVSKSGIGSAEKGKGMNVLVTGIGGGVALQTMQFAVAMGCNVFVTSGDEEKIARAKGMGAKGGVVYKEAGWEKRLGAMLPGDRPWLDAVVDGAGGEVVGKTVRLLKAGGVIAQYGMTVGPRMDWVMQAVLRNVELRGTTMGSKREFGEMVEFVRVNKIRPVVSRTVRGIDNLEGIDGLFEDMKAGRQFGKLVIEFESPAGESSSPKL</sequence>
<reference evidence="2 3" key="1">
    <citation type="submission" date="2016-10" db="EMBL/GenBank/DDBJ databases">
        <title>Draft genome sequence of Coniochaeta ligniaria NRRL30616, a lignocellulolytic fungus for bioabatement of inhibitors in plant biomass hydrolysates.</title>
        <authorList>
            <consortium name="DOE Joint Genome Institute"/>
            <person name="Jimenez D.J."/>
            <person name="Hector R.E."/>
            <person name="Riley R."/>
            <person name="Sun H."/>
            <person name="Grigoriev I.V."/>
            <person name="Van Elsas J.D."/>
            <person name="Nichols N.N."/>
        </authorList>
    </citation>
    <scope>NUCLEOTIDE SEQUENCE [LARGE SCALE GENOMIC DNA]</scope>
    <source>
        <strain evidence="2 3">NRRL 30616</strain>
    </source>
</reference>
<dbReference type="Gene3D" id="3.40.50.720">
    <property type="entry name" value="NAD(P)-binding Rossmann-like Domain"/>
    <property type="match status" value="1"/>
</dbReference>
<dbReference type="EMBL" id="KV875098">
    <property type="protein sequence ID" value="OIW28435.1"/>
    <property type="molecule type" value="Genomic_DNA"/>
</dbReference>
<proteinExistence type="predicted"/>
<dbReference type="SUPFAM" id="SSF50129">
    <property type="entry name" value="GroES-like"/>
    <property type="match status" value="1"/>
</dbReference>
<dbReference type="InterPro" id="IPR011032">
    <property type="entry name" value="GroES-like_sf"/>
</dbReference>
<dbReference type="STRING" id="1408157.A0A1J7IMG1"/>
<gene>
    <name evidence="2" type="ORF">CONLIGDRAFT_654694</name>
</gene>
<dbReference type="Pfam" id="PF08240">
    <property type="entry name" value="ADH_N"/>
    <property type="match status" value="1"/>
</dbReference>
<organism evidence="2 3">
    <name type="scientific">Coniochaeta ligniaria NRRL 30616</name>
    <dbReference type="NCBI Taxonomy" id="1408157"/>
    <lineage>
        <taxon>Eukaryota</taxon>
        <taxon>Fungi</taxon>
        <taxon>Dikarya</taxon>
        <taxon>Ascomycota</taxon>
        <taxon>Pezizomycotina</taxon>
        <taxon>Sordariomycetes</taxon>
        <taxon>Sordariomycetidae</taxon>
        <taxon>Coniochaetales</taxon>
        <taxon>Coniochaetaceae</taxon>
        <taxon>Coniochaeta</taxon>
    </lineage>
</organism>